<protein>
    <submittedName>
        <fullName evidence="9">Acyl-[acyl-carrier-protein]--UDP-N-acetylglucosamine O-acyltransferase</fullName>
    </submittedName>
</protein>
<dbReference type="NCBIfam" id="TIGR01852">
    <property type="entry name" value="lipid_A_lpxA"/>
    <property type="match status" value="1"/>
</dbReference>
<name>A0A660SL20_UNCW3</name>
<dbReference type="SUPFAM" id="SSF51161">
    <property type="entry name" value="Trimeric LpxA-like enzymes"/>
    <property type="match status" value="1"/>
</dbReference>
<keyword evidence="1" id="KW-0963">Cytoplasm</keyword>
<dbReference type="InterPro" id="IPR029098">
    <property type="entry name" value="Acetyltransf_C"/>
</dbReference>
<dbReference type="EMBL" id="QNBE01000008">
    <property type="protein sequence ID" value="RKX71469.1"/>
    <property type="molecule type" value="Genomic_DNA"/>
</dbReference>
<organism evidence="9 10">
    <name type="scientific">candidate division WOR-3 bacterium</name>
    <dbReference type="NCBI Taxonomy" id="2052148"/>
    <lineage>
        <taxon>Bacteria</taxon>
        <taxon>Bacteria division WOR-3</taxon>
    </lineage>
</organism>
<evidence type="ECO:0000256" key="4">
    <source>
        <dbReference type="ARBA" id="ARBA00022679"/>
    </source>
</evidence>
<keyword evidence="4 9" id="KW-0808">Transferase</keyword>
<keyword evidence="5" id="KW-0677">Repeat</keyword>
<proteinExistence type="predicted"/>
<gene>
    <name evidence="9" type="ORF">DRP53_01445</name>
</gene>
<dbReference type="InterPro" id="IPR018357">
    <property type="entry name" value="Hexapep_transf_CS"/>
</dbReference>
<dbReference type="Pfam" id="PF00132">
    <property type="entry name" value="Hexapep"/>
    <property type="match status" value="2"/>
</dbReference>
<evidence type="ECO:0000313" key="10">
    <source>
        <dbReference type="Proteomes" id="UP000268469"/>
    </source>
</evidence>
<evidence type="ECO:0000256" key="3">
    <source>
        <dbReference type="ARBA" id="ARBA00022556"/>
    </source>
</evidence>
<dbReference type="Gene3D" id="2.160.10.10">
    <property type="entry name" value="Hexapeptide repeat proteins"/>
    <property type="match status" value="1"/>
</dbReference>
<evidence type="ECO:0000256" key="1">
    <source>
        <dbReference type="ARBA" id="ARBA00022490"/>
    </source>
</evidence>
<evidence type="ECO:0000256" key="6">
    <source>
        <dbReference type="ARBA" id="ARBA00023098"/>
    </source>
</evidence>
<dbReference type="GO" id="GO:0008780">
    <property type="term" value="F:acyl-[acyl-carrier-protein]-UDP-N-acetylglucosamine O-acyltransferase activity"/>
    <property type="evidence" value="ECO:0007669"/>
    <property type="project" value="InterPro"/>
</dbReference>
<dbReference type="AlphaFoldDB" id="A0A660SL20"/>
<dbReference type="InterPro" id="IPR037157">
    <property type="entry name" value="Acetyltransf_C_sf"/>
</dbReference>
<dbReference type="InterPro" id="IPR011004">
    <property type="entry name" value="Trimer_LpxA-like_sf"/>
</dbReference>
<evidence type="ECO:0000313" key="9">
    <source>
        <dbReference type="EMBL" id="RKX71469.1"/>
    </source>
</evidence>
<dbReference type="GO" id="GO:0009245">
    <property type="term" value="P:lipid A biosynthetic process"/>
    <property type="evidence" value="ECO:0007669"/>
    <property type="project" value="UniProtKB-KW"/>
</dbReference>
<dbReference type="GO" id="GO:0016020">
    <property type="term" value="C:membrane"/>
    <property type="evidence" value="ECO:0007669"/>
    <property type="project" value="GOC"/>
</dbReference>
<comment type="caution">
    <text evidence="9">The sequence shown here is derived from an EMBL/GenBank/DDBJ whole genome shotgun (WGS) entry which is preliminary data.</text>
</comment>
<sequence>MQGRTSGRRLQSLIGRDVKIGASTWIGKDVEIGDGTVIAPLVVIRSGVRIGKGCRIETGAVLGVIPQDRHFQSERSFLIIGDRCEIREYATLSLATGSGQKTLIGSGTMIMSYCHIAHNVRVGKSVVITSGSQIGGHVEIGDQVVIGGLSGIHQFTRVGRLAMLGACSYLNTDLPPFSLARGNPARFYGINRVGVERAGFGRDLIKTIEKVLKTIFRIRSNRTQLRRLMAEYPIPEIKELIRFFLTSVRPIIRPCS</sequence>
<dbReference type="NCBIfam" id="NF003657">
    <property type="entry name" value="PRK05289.1"/>
    <property type="match status" value="1"/>
</dbReference>
<reference evidence="9 10" key="1">
    <citation type="submission" date="2018-06" db="EMBL/GenBank/DDBJ databases">
        <title>Extensive metabolic versatility and redundancy in microbially diverse, dynamic hydrothermal sediments.</title>
        <authorList>
            <person name="Dombrowski N."/>
            <person name="Teske A."/>
            <person name="Baker B.J."/>
        </authorList>
    </citation>
    <scope>NUCLEOTIDE SEQUENCE [LARGE SCALE GENOMIC DNA]</scope>
    <source>
        <strain evidence="9">B36_G15</strain>
    </source>
</reference>
<evidence type="ECO:0000256" key="5">
    <source>
        <dbReference type="ARBA" id="ARBA00022737"/>
    </source>
</evidence>
<dbReference type="PIRSF" id="PIRSF000456">
    <property type="entry name" value="UDP-GlcNAc_acltr"/>
    <property type="match status" value="1"/>
</dbReference>
<evidence type="ECO:0000259" key="8">
    <source>
        <dbReference type="Pfam" id="PF13720"/>
    </source>
</evidence>
<dbReference type="PANTHER" id="PTHR43480:SF1">
    <property type="entry name" value="ACYL-[ACYL-CARRIER-PROTEIN]--UDP-N-ACETYLGLUCOSAMINE O-ACYLTRANSFERASE, MITOCHONDRIAL-RELATED"/>
    <property type="match status" value="1"/>
</dbReference>
<keyword evidence="7 9" id="KW-0012">Acyltransferase</keyword>
<accession>A0A660SL20</accession>
<dbReference type="Pfam" id="PF13720">
    <property type="entry name" value="Acetyltransf_11"/>
    <property type="match status" value="1"/>
</dbReference>
<evidence type="ECO:0000256" key="2">
    <source>
        <dbReference type="ARBA" id="ARBA00022516"/>
    </source>
</evidence>
<dbReference type="InterPro" id="IPR010137">
    <property type="entry name" value="Lipid_A_LpxA"/>
</dbReference>
<keyword evidence="3" id="KW-0441">Lipid A biosynthesis</keyword>
<dbReference type="Gene3D" id="1.20.1180.10">
    <property type="entry name" value="Udp N-acetylglucosamine O-acyltransferase, C-terminal domain"/>
    <property type="match status" value="1"/>
</dbReference>
<dbReference type="PANTHER" id="PTHR43480">
    <property type="entry name" value="ACYL-[ACYL-CARRIER-PROTEIN]--UDP-N-ACETYLGLUCOSAMINE O-ACYLTRANSFERASE"/>
    <property type="match status" value="1"/>
</dbReference>
<keyword evidence="2" id="KW-0444">Lipid biosynthesis</keyword>
<dbReference type="InterPro" id="IPR001451">
    <property type="entry name" value="Hexapep"/>
</dbReference>
<dbReference type="Proteomes" id="UP000268469">
    <property type="component" value="Unassembled WGS sequence"/>
</dbReference>
<feature type="domain" description="UDP N-acetylglucosamine O-acyltransferase C-terminal" evidence="8">
    <location>
        <begin position="173"/>
        <end position="252"/>
    </location>
</feature>
<dbReference type="PROSITE" id="PS00101">
    <property type="entry name" value="HEXAPEP_TRANSFERASES"/>
    <property type="match status" value="1"/>
</dbReference>
<evidence type="ECO:0000256" key="7">
    <source>
        <dbReference type="ARBA" id="ARBA00023315"/>
    </source>
</evidence>
<keyword evidence="6" id="KW-0443">Lipid metabolism</keyword>